<protein>
    <submittedName>
        <fullName evidence="1">BrnT family toxin</fullName>
    </submittedName>
</protein>
<dbReference type="EMBL" id="CP113520">
    <property type="protein sequence ID" value="WAJ27356.1"/>
    <property type="molecule type" value="Genomic_DNA"/>
</dbReference>
<accession>A0ACD4NKM2</accession>
<evidence type="ECO:0000313" key="2">
    <source>
        <dbReference type="Proteomes" id="UP001163223"/>
    </source>
</evidence>
<reference evidence="1" key="1">
    <citation type="submission" date="2022-11" db="EMBL/GenBank/DDBJ databases">
        <title>beta-Carotene-producing bacterium, Jeongeuplla avenae sp. nov., alleviates the salt stress of Arabidopsis seedlings.</title>
        <authorList>
            <person name="Jiang L."/>
            <person name="Lee J."/>
        </authorList>
    </citation>
    <scope>NUCLEOTIDE SEQUENCE</scope>
    <source>
        <strain evidence="1">DY_R2A_6</strain>
    </source>
</reference>
<organism evidence="1 2">
    <name type="scientific">Antarcticirhabdus aurantiaca</name>
    <dbReference type="NCBI Taxonomy" id="2606717"/>
    <lineage>
        <taxon>Bacteria</taxon>
        <taxon>Pseudomonadati</taxon>
        <taxon>Pseudomonadota</taxon>
        <taxon>Alphaproteobacteria</taxon>
        <taxon>Hyphomicrobiales</taxon>
        <taxon>Aurantimonadaceae</taxon>
        <taxon>Antarcticirhabdus</taxon>
    </lineage>
</organism>
<dbReference type="Proteomes" id="UP001163223">
    <property type="component" value="Chromosome"/>
</dbReference>
<sequence length="90" mass="10717">MRISFDPAKRDTTLAERGLDFRDAPTVFAGRTLTLLDERFDYGEERFQTYGFIADRVVMLVWTPRDEGRHIISMRHCHEREARRVRDRMG</sequence>
<keyword evidence="2" id="KW-1185">Reference proteome</keyword>
<proteinExistence type="predicted"/>
<gene>
    <name evidence="1" type="ORF">OXU80_21270</name>
</gene>
<evidence type="ECO:0000313" key="1">
    <source>
        <dbReference type="EMBL" id="WAJ27356.1"/>
    </source>
</evidence>
<name>A0ACD4NKM2_9HYPH</name>